<dbReference type="SUPFAM" id="SSF55486">
    <property type="entry name" value="Metalloproteases ('zincins'), catalytic domain"/>
    <property type="match status" value="1"/>
</dbReference>
<feature type="signal peptide" evidence="1">
    <location>
        <begin position="1"/>
        <end position="29"/>
    </location>
</feature>
<evidence type="ECO:0000256" key="1">
    <source>
        <dbReference type="SAM" id="SignalP"/>
    </source>
</evidence>
<evidence type="ECO:0000313" key="4">
    <source>
        <dbReference type="Proteomes" id="UP000002035"/>
    </source>
</evidence>
<protein>
    <recommendedName>
        <fullName evidence="2">Lysine-specific metallo-endopeptidase domain-containing protein</fullName>
    </recommendedName>
</protein>
<dbReference type="eggNOG" id="ENOG502T4TG">
    <property type="taxonomic scope" value="Eukaryota"/>
</dbReference>
<dbReference type="InterPro" id="IPR029463">
    <property type="entry name" value="Lys_MEP"/>
</dbReference>
<dbReference type="GO" id="GO:0008237">
    <property type="term" value="F:metallopeptidase activity"/>
    <property type="evidence" value="ECO:0007669"/>
    <property type="project" value="InterPro"/>
</dbReference>
<gene>
    <name evidence="3" type="ORF">MCYG_00957</name>
</gene>
<dbReference type="Proteomes" id="UP000002035">
    <property type="component" value="Unassembled WGS sequence"/>
</dbReference>
<dbReference type="Gene3D" id="3.40.390.10">
    <property type="entry name" value="Collagenase (Catalytic Domain)"/>
    <property type="match status" value="1"/>
</dbReference>
<dbReference type="RefSeq" id="XP_002850853.1">
    <property type="nucleotide sequence ID" value="XM_002850807.1"/>
</dbReference>
<dbReference type="OrthoDB" id="4188597at2759"/>
<feature type="chain" id="PRO_5002951365" description="Lysine-specific metallo-endopeptidase domain-containing protein" evidence="1">
    <location>
        <begin position="30"/>
        <end position="327"/>
    </location>
</feature>
<dbReference type="GeneID" id="9223590"/>
<dbReference type="InterPro" id="IPR024079">
    <property type="entry name" value="MetalloPept_cat_dom_sf"/>
</dbReference>
<dbReference type="AlphaFoldDB" id="C5FE35"/>
<dbReference type="Pfam" id="PF14521">
    <property type="entry name" value="Aspzincin_M35"/>
    <property type="match status" value="1"/>
</dbReference>
<dbReference type="VEuPathDB" id="FungiDB:MCYG_00957"/>
<keyword evidence="4" id="KW-1185">Reference proteome</keyword>
<organism evidence="3 4">
    <name type="scientific">Arthroderma otae (strain ATCC MYA-4605 / CBS 113480)</name>
    <name type="common">Microsporum canis</name>
    <dbReference type="NCBI Taxonomy" id="554155"/>
    <lineage>
        <taxon>Eukaryota</taxon>
        <taxon>Fungi</taxon>
        <taxon>Dikarya</taxon>
        <taxon>Ascomycota</taxon>
        <taxon>Pezizomycotina</taxon>
        <taxon>Eurotiomycetes</taxon>
        <taxon>Eurotiomycetidae</taxon>
        <taxon>Onygenales</taxon>
        <taxon>Arthrodermataceae</taxon>
        <taxon>Microsporum</taxon>
    </lineage>
</organism>
<sequence length="327" mass="37685">MIAPKNGPFMPWWMALLIIISLNAQSTLAWTNNPYFPVTRLPPSMRPKGRLSQNFHDCEEHQDAIKKSYTDAYYAVGTALKRLNALQSFLQTRPAVDTVIKGIDRSTLYTFETLFGNLYNGPGKGYPEGYKRLKILVERLTRLDRYYHSYRWEIWCSENFLAPLPQDMIPTDKGDAYISKLYFDDRPEDLGGQRRIYCPLRCGGKSNVRAMTLHFSATQSPSGSYDIVVLCPWYFDNWFGGDDTLNSPLDGLRQHQFDDKSVHLDMISRKTLALTLIHEITHSLKLFPYPMRATRDFGYYFDQITKLAQEDPDDAIYNAGELDSRIA</sequence>
<feature type="domain" description="Lysine-specific metallo-endopeptidase" evidence="2">
    <location>
        <begin position="265"/>
        <end position="319"/>
    </location>
</feature>
<dbReference type="EMBL" id="DS995701">
    <property type="protein sequence ID" value="EEQ28069.1"/>
    <property type="molecule type" value="Genomic_DNA"/>
</dbReference>
<name>C5FE35_ARTOC</name>
<proteinExistence type="predicted"/>
<dbReference type="HOGENOM" id="CLU_077753_0_0_1"/>
<keyword evidence="1" id="KW-0732">Signal</keyword>
<evidence type="ECO:0000313" key="3">
    <source>
        <dbReference type="EMBL" id="EEQ28069.1"/>
    </source>
</evidence>
<evidence type="ECO:0000259" key="2">
    <source>
        <dbReference type="Pfam" id="PF14521"/>
    </source>
</evidence>
<reference evidence="4" key="1">
    <citation type="journal article" date="2012" name="MBio">
        <title>Comparative genome analysis of Trichophyton rubrum and related dermatophytes reveals candidate genes involved in infection.</title>
        <authorList>
            <person name="Martinez D.A."/>
            <person name="Oliver B.G."/>
            <person name="Graeser Y."/>
            <person name="Goldberg J.M."/>
            <person name="Li W."/>
            <person name="Martinez-Rossi N.M."/>
            <person name="Monod M."/>
            <person name="Shelest E."/>
            <person name="Barton R.C."/>
            <person name="Birch E."/>
            <person name="Brakhage A.A."/>
            <person name="Chen Z."/>
            <person name="Gurr S.J."/>
            <person name="Heiman D."/>
            <person name="Heitman J."/>
            <person name="Kosti I."/>
            <person name="Rossi A."/>
            <person name="Saif S."/>
            <person name="Samalova M."/>
            <person name="Saunders C.W."/>
            <person name="Shea T."/>
            <person name="Summerbell R.C."/>
            <person name="Xu J."/>
            <person name="Young S."/>
            <person name="Zeng Q."/>
            <person name="Birren B.W."/>
            <person name="Cuomo C.A."/>
            <person name="White T.C."/>
        </authorList>
    </citation>
    <scope>NUCLEOTIDE SEQUENCE [LARGE SCALE GENOMIC DNA]</scope>
    <source>
        <strain evidence="4">ATCC MYA-4605 / CBS 113480</strain>
    </source>
</reference>
<accession>C5FE35</accession>